<dbReference type="EMBL" id="CAJPWZ010002172">
    <property type="protein sequence ID" value="CAG2232236.1"/>
    <property type="molecule type" value="Genomic_DNA"/>
</dbReference>
<evidence type="ECO:0000313" key="3">
    <source>
        <dbReference type="Proteomes" id="UP000683360"/>
    </source>
</evidence>
<reference evidence="2" key="1">
    <citation type="submission" date="2021-03" db="EMBL/GenBank/DDBJ databases">
        <authorList>
            <person name="Bekaert M."/>
        </authorList>
    </citation>
    <scope>NUCLEOTIDE SEQUENCE</scope>
</reference>
<dbReference type="PANTHER" id="PTHR31964:SF113">
    <property type="entry name" value="USPA DOMAIN-CONTAINING PROTEIN"/>
    <property type="match status" value="1"/>
</dbReference>
<dbReference type="InterPro" id="IPR014729">
    <property type="entry name" value="Rossmann-like_a/b/a_fold"/>
</dbReference>
<comment type="caution">
    <text evidence="2">The sequence shown here is derived from an EMBL/GenBank/DDBJ whole genome shotgun (WGS) entry which is preliminary data.</text>
</comment>
<dbReference type="PANTHER" id="PTHR31964">
    <property type="entry name" value="ADENINE NUCLEOTIDE ALPHA HYDROLASES-LIKE SUPERFAMILY PROTEIN"/>
    <property type="match status" value="1"/>
</dbReference>
<gene>
    <name evidence="2" type="ORF">MEDL_44992</name>
</gene>
<evidence type="ECO:0000313" key="2">
    <source>
        <dbReference type="EMBL" id="CAG2232236.1"/>
    </source>
</evidence>
<dbReference type="PRINTS" id="PR01438">
    <property type="entry name" value="UNVRSLSTRESS"/>
</dbReference>
<dbReference type="Gene3D" id="3.40.50.620">
    <property type="entry name" value="HUPs"/>
    <property type="match status" value="1"/>
</dbReference>
<feature type="domain" description="UspA" evidence="1">
    <location>
        <begin position="11"/>
        <end position="166"/>
    </location>
</feature>
<proteinExistence type="predicted"/>
<dbReference type="CDD" id="cd23659">
    <property type="entry name" value="USP_At3g01520-like"/>
    <property type="match status" value="1"/>
</dbReference>
<dbReference type="AlphaFoldDB" id="A0A8S3TLW7"/>
<dbReference type="Proteomes" id="UP000683360">
    <property type="component" value="Unassembled WGS sequence"/>
</dbReference>
<organism evidence="2 3">
    <name type="scientific">Mytilus edulis</name>
    <name type="common">Blue mussel</name>
    <dbReference type="NCBI Taxonomy" id="6550"/>
    <lineage>
        <taxon>Eukaryota</taxon>
        <taxon>Metazoa</taxon>
        <taxon>Spiralia</taxon>
        <taxon>Lophotrochozoa</taxon>
        <taxon>Mollusca</taxon>
        <taxon>Bivalvia</taxon>
        <taxon>Autobranchia</taxon>
        <taxon>Pteriomorphia</taxon>
        <taxon>Mytilida</taxon>
        <taxon>Mytiloidea</taxon>
        <taxon>Mytilidae</taxon>
        <taxon>Mytilinae</taxon>
        <taxon>Mytilus</taxon>
    </lineage>
</organism>
<dbReference type="Pfam" id="PF00582">
    <property type="entry name" value="Usp"/>
    <property type="match status" value="1"/>
</dbReference>
<evidence type="ECO:0000259" key="1">
    <source>
        <dbReference type="Pfam" id="PF00582"/>
    </source>
</evidence>
<dbReference type="SUPFAM" id="SSF52402">
    <property type="entry name" value="Adenine nucleotide alpha hydrolases-like"/>
    <property type="match status" value="1"/>
</dbReference>
<dbReference type="OrthoDB" id="843225at2759"/>
<keyword evidence="3" id="KW-1185">Reference proteome</keyword>
<dbReference type="InterPro" id="IPR006016">
    <property type="entry name" value="UspA"/>
</dbReference>
<dbReference type="InterPro" id="IPR006015">
    <property type="entry name" value="Universal_stress_UspA"/>
</dbReference>
<accession>A0A8S3TLW7</accession>
<protein>
    <recommendedName>
        <fullName evidence="1">UspA domain-containing protein</fullName>
    </recommendedName>
</protein>
<sequence length="167" mass="18657">MDREGHIQKRVVVIAMDGSKEADSALQWFAKNIHQKEDQVKVVYCLHHSSHYTMDPSHGGSGWNPFTTLWAANDTKTMSEKFEKESKDASKVCSHIEELLQKLEINGKVLRVQGDPGHALLTTAEECKATCIVVGSRGVGSLRRTIMGSVSDYILHHSNIPVLVYRQ</sequence>
<name>A0A8S3TLW7_MYTED</name>